<dbReference type="PANTHER" id="PTHR43199">
    <property type="entry name" value="GLUTATHIONE HYDROLASE"/>
    <property type="match status" value="1"/>
</dbReference>
<dbReference type="GO" id="GO:0036374">
    <property type="term" value="F:glutathione hydrolase activity"/>
    <property type="evidence" value="ECO:0007669"/>
    <property type="project" value="UniProtKB-UniRule"/>
</dbReference>
<evidence type="ECO:0000256" key="7">
    <source>
        <dbReference type="ARBA" id="ARBA00023315"/>
    </source>
</evidence>
<comment type="catalytic activity">
    <reaction evidence="2 11">
        <text>glutathione + H2O = L-cysteinylglycine + L-glutamate</text>
        <dbReference type="Rhea" id="RHEA:28807"/>
        <dbReference type="ChEBI" id="CHEBI:15377"/>
        <dbReference type="ChEBI" id="CHEBI:29985"/>
        <dbReference type="ChEBI" id="CHEBI:57925"/>
        <dbReference type="ChEBI" id="CHEBI:61694"/>
        <dbReference type="EC" id="3.4.19.13"/>
    </reaction>
</comment>
<evidence type="ECO:0000256" key="1">
    <source>
        <dbReference type="ARBA" id="ARBA00001049"/>
    </source>
</evidence>
<dbReference type="GO" id="GO:0006750">
    <property type="term" value="P:glutathione biosynthetic process"/>
    <property type="evidence" value="ECO:0007669"/>
    <property type="project" value="UniProtKB-KW"/>
</dbReference>
<dbReference type="EMBL" id="MCZF01000067">
    <property type="protein sequence ID" value="PMM59524.1"/>
    <property type="molecule type" value="Genomic_DNA"/>
</dbReference>
<dbReference type="GO" id="GO:0103068">
    <property type="term" value="F:leukotriene C4 gamma-glutamyl transferase activity"/>
    <property type="evidence" value="ECO:0007669"/>
    <property type="project" value="UniProtKB-EC"/>
</dbReference>
<dbReference type="InterPro" id="IPR029055">
    <property type="entry name" value="Ntn_hydrolases_N"/>
</dbReference>
<dbReference type="InterPro" id="IPR043137">
    <property type="entry name" value="GGT_ssub_C"/>
</dbReference>
<evidence type="ECO:0000256" key="11">
    <source>
        <dbReference type="RuleBase" id="RU368036"/>
    </source>
</evidence>
<comment type="catalytic activity">
    <reaction evidence="8 11">
        <text>an N-terminal (5-L-glutamyl)-[peptide] + an alpha-amino acid = 5-L-glutamyl amino acid + an N-terminal L-alpha-aminoacyl-[peptide]</text>
        <dbReference type="Rhea" id="RHEA:23904"/>
        <dbReference type="Rhea" id="RHEA-COMP:9780"/>
        <dbReference type="Rhea" id="RHEA-COMP:9795"/>
        <dbReference type="ChEBI" id="CHEBI:77644"/>
        <dbReference type="ChEBI" id="CHEBI:78597"/>
        <dbReference type="ChEBI" id="CHEBI:78599"/>
        <dbReference type="ChEBI" id="CHEBI:78608"/>
        <dbReference type="EC" id="2.3.2.2"/>
    </reaction>
</comment>
<dbReference type="Gene3D" id="1.10.246.130">
    <property type="match status" value="1"/>
</dbReference>
<dbReference type="Proteomes" id="UP000235533">
    <property type="component" value="Unassembled WGS sequence"/>
</dbReference>
<keyword evidence="7 11" id="KW-0012">Acyltransferase</keyword>
<evidence type="ECO:0000256" key="5">
    <source>
        <dbReference type="ARBA" id="ARBA00022801"/>
    </source>
</evidence>
<evidence type="ECO:0000256" key="10">
    <source>
        <dbReference type="PIRSR" id="PIRSR600101-2"/>
    </source>
</evidence>
<dbReference type="SUPFAM" id="SSF56235">
    <property type="entry name" value="N-terminal nucleophile aminohydrolases (Ntn hydrolases)"/>
    <property type="match status" value="1"/>
</dbReference>
<evidence type="ECO:0000313" key="13">
    <source>
        <dbReference type="EMBL" id="PMM59524.1"/>
    </source>
</evidence>
<dbReference type="UniPathway" id="UPA00204"/>
<accession>A0A2N7JSQ8</accession>
<keyword evidence="5 11" id="KW-0378">Hydrolase</keyword>
<sequence>MQIATLSLSLVSAVGFAVEPNPFPITPDESGEEFMVSATNPYVSSTGYSILKKGGNAIDAMVAMQMTMSVVEPDMTGIGGGTFALFYQKDKDQFLALDGRDEAPSSATPNMFMEDGKALNRNEILGPRSVAVPGTLRLLYSTHQQYGKLPWSELVQPAIELASKGYAMNSYTYDIVVREQERLIEDPEIEALYWSDDQIKPTGTLMKNPKLADTLSNIAQQGDKYLYGGEFGKHIVKTVNSRIDADHAKLSIEDFAQYQVKQREVIESGYRGNKIVSFGYPASGGVMVAQSLEMLEAYDLADMSKTDVEPWRLMTEAMRIAKADRIAYAGDPDYIEAPVAALLDKAYIDERRKLIPESGIAKTKPKAGKLSNTEYALYQGFESQDTGHISIIDKDGNAIAMTSTVGTGMGSGVMVDGVILNAQMANFSTKPTINGKPTQNSIEAGKRPRSAITPLMVMDKKDDLRLVVGSPGSSQIPGYVLKTVVGVLDWGLSAQEAIDLPNIQYGTKIDRTKPYDPTGLLVEKKTYAEMLVPEFIQLGYPVHVIPVVSGLNAIEIKDGKIHGATDRRRASSSMGE</sequence>
<dbReference type="PANTHER" id="PTHR43199:SF1">
    <property type="entry name" value="GLUTATHIONE HYDROLASE PROENZYME"/>
    <property type="match status" value="1"/>
</dbReference>
<comment type="pathway">
    <text evidence="11">Sulfur metabolism; glutathione metabolism.</text>
</comment>
<comment type="PTM">
    <text evidence="11">Cleaved by autocatalysis into a large and a small subunit.</text>
</comment>
<dbReference type="GO" id="GO:0006751">
    <property type="term" value="P:glutathione catabolic process"/>
    <property type="evidence" value="ECO:0007669"/>
    <property type="project" value="UniProtKB-UniRule"/>
</dbReference>
<keyword evidence="11" id="KW-0317">Glutathione biosynthesis</keyword>
<dbReference type="InterPro" id="IPR043138">
    <property type="entry name" value="GGT_lsub"/>
</dbReference>
<evidence type="ECO:0000256" key="3">
    <source>
        <dbReference type="ARBA" id="ARBA00009381"/>
    </source>
</evidence>
<dbReference type="EC" id="3.4.19.13" evidence="11"/>
<comment type="subunit">
    <text evidence="11">This enzyme consists of two polypeptide chains, which are synthesized in precursor form from a single polypeptide.</text>
</comment>
<comment type="similarity">
    <text evidence="3 11">Belongs to the gamma-glutamyltransferase family.</text>
</comment>
<dbReference type="InterPro" id="IPR000101">
    <property type="entry name" value="GGT_peptidase"/>
</dbReference>
<dbReference type="NCBIfam" id="TIGR00066">
    <property type="entry name" value="g_glut_trans"/>
    <property type="match status" value="1"/>
</dbReference>
<proteinExistence type="inferred from homology"/>
<comment type="catalytic activity">
    <reaction evidence="1 11">
        <text>an S-substituted glutathione + H2O = an S-substituted L-cysteinylglycine + L-glutamate</text>
        <dbReference type="Rhea" id="RHEA:59468"/>
        <dbReference type="ChEBI" id="CHEBI:15377"/>
        <dbReference type="ChEBI" id="CHEBI:29985"/>
        <dbReference type="ChEBI" id="CHEBI:90779"/>
        <dbReference type="ChEBI" id="CHEBI:143103"/>
        <dbReference type="EC" id="3.4.19.13"/>
    </reaction>
</comment>
<keyword evidence="12" id="KW-0732">Signal</keyword>
<organism evidence="13 14">
    <name type="scientific">Vibrio splendidus</name>
    <dbReference type="NCBI Taxonomy" id="29497"/>
    <lineage>
        <taxon>Bacteria</taxon>
        <taxon>Pseudomonadati</taxon>
        <taxon>Pseudomonadota</taxon>
        <taxon>Gammaproteobacteria</taxon>
        <taxon>Vibrionales</taxon>
        <taxon>Vibrionaceae</taxon>
        <taxon>Vibrio</taxon>
    </lineage>
</organism>
<feature type="chain" id="PRO_5014821373" description="Glutathione hydrolase proenzyme" evidence="12">
    <location>
        <begin position="18"/>
        <end position="576"/>
    </location>
</feature>
<feature type="active site" description="Nucleophile" evidence="9">
    <location>
        <position position="386"/>
    </location>
</feature>
<feature type="binding site" evidence="10">
    <location>
        <position position="473"/>
    </location>
    <ligand>
        <name>L-glutamate</name>
        <dbReference type="ChEBI" id="CHEBI:29985"/>
    </ligand>
</feature>
<feature type="signal peptide" evidence="12">
    <location>
        <begin position="1"/>
        <end position="17"/>
    </location>
</feature>
<name>A0A2N7JSQ8_VIBSP</name>
<feature type="binding site" evidence="10">
    <location>
        <position position="100"/>
    </location>
    <ligand>
        <name>L-glutamate</name>
        <dbReference type="ChEBI" id="CHEBI:29985"/>
    </ligand>
</feature>
<dbReference type="PRINTS" id="PR01210">
    <property type="entry name" value="GGTRANSPTASE"/>
</dbReference>
<evidence type="ECO:0000256" key="9">
    <source>
        <dbReference type="PIRSR" id="PIRSR600101-1"/>
    </source>
</evidence>
<dbReference type="InterPro" id="IPR051792">
    <property type="entry name" value="GGT_bact"/>
</dbReference>
<dbReference type="Gene3D" id="3.60.20.40">
    <property type="match status" value="1"/>
</dbReference>
<keyword evidence="6 11" id="KW-0865">Zymogen</keyword>
<evidence type="ECO:0000256" key="2">
    <source>
        <dbReference type="ARBA" id="ARBA00001089"/>
    </source>
</evidence>
<evidence type="ECO:0000256" key="6">
    <source>
        <dbReference type="ARBA" id="ARBA00023145"/>
    </source>
</evidence>
<evidence type="ECO:0000313" key="14">
    <source>
        <dbReference type="Proteomes" id="UP000235533"/>
    </source>
</evidence>
<reference evidence="14" key="1">
    <citation type="submission" date="2016-07" db="EMBL/GenBank/DDBJ databases">
        <title>Nontailed viruses are major unrecognized killers of bacteria in the ocean.</title>
        <authorList>
            <person name="Kauffman K."/>
            <person name="Hussain F."/>
            <person name="Yang J."/>
            <person name="Arevalo P."/>
            <person name="Brown J."/>
            <person name="Cutler M."/>
            <person name="Kelly L."/>
            <person name="Polz M.F."/>
        </authorList>
    </citation>
    <scope>NUCLEOTIDE SEQUENCE [LARGE SCALE GENOMIC DNA]</scope>
    <source>
        <strain evidence="14">10N.261.48.B5</strain>
    </source>
</reference>
<keyword evidence="4 11" id="KW-0808">Transferase</keyword>
<dbReference type="RefSeq" id="WP_102551609.1">
    <property type="nucleotide sequence ID" value="NZ_MCZF01000067.1"/>
</dbReference>
<gene>
    <name evidence="13" type="ORF">BCT54_20715</name>
</gene>
<dbReference type="EC" id="2.3.2.2" evidence="11"/>
<comment type="caution">
    <text evidence="13">The sequence shown here is derived from an EMBL/GenBank/DDBJ whole genome shotgun (WGS) entry which is preliminary data.</text>
</comment>
<dbReference type="AlphaFoldDB" id="A0A2N7JSQ8"/>
<evidence type="ECO:0000256" key="4">
    <source>
        <dbReference type="ARBA" id="ARBA00022679"/>
    </source>
</evidence>
<evidence type="ECO:0000256" key="12">
    <source>
        <dbReference type="SAM" id="SignalP"/>
    </source>
</evidence>
<dbReference type="Pfam" id="PF01019">
    <property type="entry name" value="G_glu_transpept"/>
    <property type="match status" value="1"/>
</dbReference>
<evidence type="ECO:0000256" key="8">
    <source>
        <dbReference type="ARBA" id="ARBA00047417"/>
    </source>
</evidence>
<protein>
    <recommendedName>
        <fullName evidence="11">Glutathione hydrolase proenzyme</fullName>
        <ecNumber evidence="11">2.3.2.2</ecNumber>
        <ecNumber evidence="11">3.4.19.13</ecNumber>
    </recommendedName>
    <component>
        <recommendedName>
            <fullName evidence="11">Glutathione hydrolase large chain</fullName>
        </recommendedName>
    </component>
    <component>
        <recommendedName>
            <fullName evidence="11">Glutathione hydrolase small chain</fullName>
        </recommendedName>
    </component>
</protein>